<dbReference type="EMBL" id="REFR01000011">
    <property type="protein sequence ID" value="RMB07630.1"/>
    <property type="molecule type" value="Genomic_DNA"/>
</dbReference>
<name>A0A3M0CGK5_9PROT</name>
<dbReference type="Proteomes" id="UP000271227">
    <property type="component" value="Unassembled WGS sequence"/>
</dbReference>
<evidence type="ECO:0000313" key="2">
    <source>
        <dbReference type="Proteomes" id="UP000271227"/>
    </source>
</evidence>
<gene>
    <name evidence="1" type="ORF">BXY39_1716</name>
</gene>
<dbReference type="AlphaFoldDB" id="A0A3M0CGK5"/>
<sequence length="343" mass="38313">MAILCCNSWRKAYFDSFAFPDTAAVPTDDADAYRLNPRHHWLFNKLYVAELQGLRAGPFGVPPTVEPLFAKPIYNLSGMSVGARRFDTIDAFESTLRPGMMWCELLEGPHYSVDCIAVQGEMPWICVAKGYPLDKGTWDYWHVKIPVPAALEARLRDFVARQLSDYTGALNFECIGTAIIEAHPRVAVQWIDLYGDGFVRALHHLYETGRWAYAPEDHDIEDTGGYSVVAFAPPAYYPPPPPKLWRQWTATAGVTYMQLPSYAPDGSFKTLGMPDGGMRLIVINTRDLAPALALREDLVAHYLGPETIGLRGHGGRIDDIAVHDPSVLTRLRPPESRSRENHG</sequence>
<dbReference type="RefSeq" id="WP_121938432.1">
    <property type="nucleotide sequence ID" value="NZ_REFR01000011.1"/>
</dbReference>
<protein>
    <recommendedName>
        <fullName evidence="3">ATP-grasp domain-containing protein</fullName>
    </recommendedName>
</protein>
<dbReference type="OrthoDB" id="5780430at2"/>
<dbReference type="InParanoid" id="A0A3M0CGK5"/>
<proteinExistence type="predicted"/>
<evidence type="ECO:0008006" key="3">
    <source>
        <dbReference type="Google" id="ProtNLM"/>
    </source>
</evidence>
<keyword evidence="2" id="KW-1185">Reference proteome</keyword>
<evidence type="ECO:0000313" key="1">
    <source>
        <dbReference type="EMBL" id="RMB07630.1"/>
    </source>
</evidence>
<comment type="caution">
    <text evidence="1">The sequence shown here is derived from an EMBL/GenBank/DDBJ whole genome shotgun (WGS) entry which is preliminary data.</text>
</comment>
<reference evidence="1 2" key="1">
    <citation type="submission" date="2018-10" db="EMBL/GenBank/DDBJ databases">
        <title>Genomic Encyclopedia of Archaeal and Bacterial Type Strains, Phase II (KMG-II): from individual species to whole genera.</title>
        <authorList>
            <person name="Goeker M."/>
        </authorList>
    </citation>
    <scope>NUCLEOTIDE SEQUENCE [LARGE SCALE GENOMIC DNA]</scope>
    <source>
        <strain evidence="1 2">DSM 25217</strain>
    </source>
</reference>
<accession>A0A3M0CGK5</accession>
<organism evidence="1 2">
    <name type="scientific">Eilatimonas milleporae</name>
    <dbReference type="NCBI Taxonomy" id="911205"/>
    <lineage>
        <taxon>Bacteria</taxon>
        <taxon>Pseudomonadati</taxon>
        <taxon>Pseudomonadota</taxon>
        <taxon>Alphaproteobacteria</taxon>
        <taxon>Kordiimonadales</taxon>
        <taxon>Kordiimonadaceae</taxon>
        <taxon>Eilatimonas</taxon>
    </lineage>
</organism>